<reference evidence="2 3" key="1">
    <citation type="journal article" date="2021" name="Elife">
        <title>Chloroplast acquisition without the gene transfer in kleptoplastic sea slugs, Plakobranchus ocellatus.</title>
        <authorList>
            <person name="Maeda T."/>
            <person name="Takahashi S."/>
            <person name="Yoshida T."/>
            <person name="Shimamura S."/>
            <person name="Takaki Y."/>
            <person name="Nagai Y."/>
            <person name="Toyoda A."/>
            <person name="Suzuki Y."/>
            <person name="Arimoto A."/>
            <person name="Ishii H."/>
            <person name="Satoh N."/>
            <person name="Nishiyama T."/>
            <person name="Hasebe M."/>
            <person name="Maruyama T."/>
            <person name="Minagawa J."/>
            <person name="Obokata J."/>
            <person name="Shigenobu S."/>
        </authorList>
    </citation>
    <scope>NUCLEOTIDE SEQUENCE [LARGE SCALE GENOMIC DNA]</scope>
</reference>
<accession>A0AAV4E270</accession>
<feature type="compositionally biased region" description="Low complexity" evidence="1">
    <location>
        <begin position="1"/>
        <end position="13"/>
    </location>
</feature>
<organism evidence="2 3">
    <name type="scientific">Plakobranchus ocellatus</name>
    <dbReference type="NCBI Taxonomy" id="259542"/>
    <lineage>
        <taxon>Eukaryota</taxon>
        <taxon>Metazoa</taxon>
        <taxon>Spiralia</taxon>
        <taxon>Lophotrochozoa</taxon>
        <taxon>Mollusca</taxon>
        <taxon>Gastropoda</taxon>
        <taxon>Heterobranchia</taxon>
        <taxon>Euthyneura</taxon>
        <taxon>Panpulmonata</taxon>
        <taxon>Sacoglossa</taxon>
        <taxon>Placobranchoidea</taxon>
        <taxon>Plakobranchidae</taxon>
        <taxon>Plakobranchus</taxon>
    </lineage>
</organism>
<feature type="compositionally biased region" description="Polar residues" evidence="1">
    <location>
        <begin position="14"/>
        <end position="26"/>
    </location>
</feature>
<comment type="caution">
    <text evidence="2">The sequence shown here is derived from an EMBL/GenBank/DDBJ whole genome shotgun (WGS) entry which is preliminary data.</text>
</comment>
<dbReference type="AlphaFoldDB" id="A0AAV4E270"/>
<name>A0AAV4E270_9GAST</name>
<evidence type="ECO:0000313" key="3">
    <source>
        <dbReference type="Proteomes" id="UP000735302"/>
    </source>
</evidence>
<gene>
    <name evidence="2" type="ORF">PoB_007717200</name>
</gene>
<dbReference type="Proteomes" id="UP000735302">
    <property type="component" value="Unassembled WGS sequence"/>
</dbReference>
<evidence type="ECO:0000313" key="2">
    <source>
        <dbReference type="EMBL" id="GFO50667.1"/>
    </source>
</evidence>
<protein>
    <submittedName>
        <fullName evidence="2">Uncharacterized protein</fullName>
    </submittedName>
</protein>
<proteinExistence type="predicted"/>
<sequence>MASATATSQPTASKGQGNSNSEQGQPDVSEDCVSDVAVCVATAIAIQTSGIIPGTRAAPNASACPVCGTPSAWCSPAPCACRATGTCCAASRRDAGTGLAVGRACAASLPRARNPAITMVLGQAQESAIGVTVPERGDTPERDLFVAFANKDKSEEET</sequence>
<keyword evidence="3" id="KW-1185">Reference proteome</keyword>
<dbReference type="EMBL" id="BLXT01008617">
    <property type="protein sequence ID" value="GFO50667.1"/>
    <property type="molecule type" value="Genomic_DNA"/>
</dbReference>
<feature type="region of interest" description="Disordered" evidence="1">
    <location>
        <begin position="1"/>
        <end position="28"/>
    </location>
</feature>
<evidence type="ECO:0000256" key="1">
    <source>
        <dbReference type="SAM" id="MobiDB-lite"/>
    </source>
</evidence>